<feature type="domain" description="Large ribosomal subunit protein uL2 C-terminal" evidence="7">
    <location>
        <begin position="124"/>
        <end position="253"/>
    </location>
</feature>
<name>A0A554JD64_9BACT</name>
<dbReference type="GO" id="GO:0003735">
    <property type="term" value="F:structural constituent of ribosome"/>
    <property type="evidence" value="ECO:0007669"/>
    <property type="project" value="InterPro"/>
</dbReference>
<dbReference type="Pfam" id="PF03947">
    <property type="entry name" value="Ribosomal_L2_C"/>
    <property type="match status" value="1"/>
</dbReference>
<comment type="function">
    <text evidence="5">One of the primary rRNA binding proteins. Required for association of the 30S and 50S subunits to form the 70S ribosome, for tRNA binding and peptide bond formation. It has been suggested to have peptidyltransferase activity; this is somewhat controversial. Makes several contacts with the 16S rRNA in the 70S ribosome.</text>
</comment>
<protein>
    <recommendedName>
        <fullName evidence="4 5">Large ribosomal subunit protein uL2</fullName>
    </recommendedName>
</protein>
<comment type="similarity">
    <text evidence="1 5">Belongs to the universal ribosomal protein uL2 family.</text>
</comment>
<evidence type="ECO:0000259" key="7">
    <source>
        <dbReference type="SMART" id="SM01382"/>
    </source>
</evidence>
<keyword evidence="3 5" id="KW-0687">Ribonucleoprotein</keyword>
<evidence type="ECO:0000313" key="10">
    <source>
        <dbReference type="Proteomes" id="UP000316253"/>
    </source>
</evidence>
<evidence type="ECO:0000256" key="5">
    <source>
        <dbReference type="HAMAP-Rule" id="MF_01320"/>
    </source>
</evidence>
<dbReference type="InterPro" id="IPR014722">
    <property type="entry name" value="Rib_uL2_dom2"/>
</dbReference>
<keyword evidence="2 5" id="KW-0689">Ribosomal protein</keyword>
<dbReference type="SMART" id="SM01383">
    <property type="entry name" value="Ribosomal_L2"/>
    <property type="match status" value="1"/>
</dbReference>
<dbReference type="AlphaFoldDB" id="A0A554JD64"/>
<dbReference type="GO" id="GO:0019843">
    <property type="term" value="F:rRNA binding"/>
    <property type="evidence" value="ECO:0007669"/>
    <property type="project" value="UniProtKB-UniRule"/>
</dbReference>
<dbReference type="InterPro" id="IPR005880">
    <property type="entry name" value="Ribosomal_uL2_bac/org-type"/>
</dbReference>
<dbReference type="InterPro" id="IPR002171">
    <property type="entry name" value="Ribosomal_uL2"/>
</dbReference>
<dbReference type="Pfam" id="PF00181">
    <property type="entry name" value="Ribosomal_L2_N"/>
    <property type="match status" value="1"/>
</dbReference>
<comment type="subunit">
    <text evidence="5">Part of the 50S ribosomal subunit. Forms a bridge to the 30S subunit in the 70S ribosome.</text>
</comment>
<dbReference type="Gene3D" id="2.40.50.140">
    <property type="entry name" value="Nucleic acid-binding proteins"/>
    <property type="match status" value="1"/>
</dbReference>
<dbReference type="FunFam" id="4.10.950.10:FF:000001">
    <property type="entry name" value="50S ribosomal protein L2"/>
    <property type="match status" value="1"/>
</dbReference>
<gene>
    <name evidence="5" type="primary">rplB</name>
    <name evidence="9" type="ORF">CEO22_163</name>
</gene>
<evidence type="ECO:0000256" key="3">
    <source>
        <dbReference type="ARBA" id="ARBA00023274"/>
    </source>
</evidence>
<dbReference type="SMART" id="SM01382">
    <property type="entry name" value="Ribosomal_L2_C"/>
    <property type="match status" value="1"/>
</dbReference>
<keyword evidence="5" id="KW-0694">RNA-binding</keyword>
<dbReference type="InterPro" id="IPR022666">
    <property type="entry name" value="Ribosomal_uL2_RNA-bd_dom"/>
</dbReference>
<dbReference type="InterPro" id="IPR008991">
    <property type="entry name" value="Translation_prot_SH3-like_sf"/>
</dbReference>
<dbReference type="SUPFAM" id="SSF50104">
    <property type="entry name" value="Translation proteins SH3-like domain"/>
    <property type="match status" value="1"/>
</dbReference>
<feature type="region of interest" description="Disordered" evidence="6">
    <location>
        <begin position="211"/>
        <end position="276"/>
    </location>
</feature>
<dbReference type="Gene3D" id="4.10.950.10">
    <property type="entry name" value="Ribosomal protein L2, domain 3"/>
    <property type="match status" value="1"/>
</dbReference>
<dbReference type="PANTHER" id="PTHR13691:SF5">
    <property type="entry name" value="LARGE RIBOSOMAL SUBUNIT PROTEIN UL2M"/>
    <property type="match status" value="1"/>
</dbReference>
<dbReference type="InterPro" id="IPR014726">
    <property type="entry name" value="Ribosomal_uL2_dom3"/>
</dbReference>
<dbReference type="InterPro" id="IPR022669">
    <property type="entry name" value="Ribosomal_uL2_C"/>
</dbReference>
<dbReference type="HAMAP" id="MF_01320_B">
    <property type="entry name" value="Ribosomal_uL2_B"/>
    <property type="match status" value="1"/>
</dbReference>
<proteinExistence type="inferred from homology"/>
<comment type="caution">
    <text evidence="9">The sequence shown here is derived from an EMBL/GenBank/DDBJ whole genome shotgun (WGS) entry which is preliminary data.</text>
</comment>
<evidence type="ECO:0000256" key="4">
    <source>
        <dbReference type="ARBA" id="ARBA00035242"/>
    </source>
</evidence>
<reference evidence="9 10" key="1">
    <citation type="submission" date="2017-08" db="EMBL/GenBank/DDBJ databases">
        <title>Mechanisms for carbon and nitrogen cycling indicate functional differentiation within the Candidate Phyla Radiation.</title>
        <authorList>
            <person name="Danczak R.E."/>
            <person name="Johnston M.D."/>
            <person name="Kenah C."/>
            <person name="Slattery M."/>
            <person name="Wrighton K.C."/>
            <person name="Wilkins M.J."/>
        </authorList>
    </citation>
    <scope>NUCLEOTIDE SEQUENCE [LARGE SCALE GENOMIC DNA]</scope>
    <source>
        <strain evidence="9">Gr01-1014_85</strain>
    </source>
</reference>
<organism evidence="9 10">
    <name type="scientific">Candidatus Berkelbacteria bacterium Gr01-1014_85</name>
    <dbReference type="NCBI Taxonomy" id="2017150"/>
    <lineage>
        <taxon>Bacteria</taxon>
        <taxon>Candidatus Berkelbacteria</taxon>
    </lineage>
</organism>
<evidence type="ECO:0000259" key="8">
    <source>
        <dbReference type="SMART" id="SM01383"/>
    </source>
</evidence>
<dbReference type="GO" id="GO:0016740">
    <property type="term" value="F:transferase activity"/>
    <property type="evidence" value="ECO:0007669"/>
    <property type="project" value="InterPro"/>
</dbReference>
<dbReference type="PANTHER" id="PTHR13691">
    <property type="entry name" value="RIBOSOMAL PROTEIN L2"/>
    <property type="match status" value="1"/>
</dbReference>
<evidence type="ECO:0000256" key="2">
    <source>
        <dbReference type="ARBA" id="ARBA00022980"/>
    </source>
</evidence>
<feature type="domain" description="Large ribosomal subunit protein uL2 RNA-binding" evidence="8">
    <location>
        <begin position="42"/>
        <end position="118"/>
    </location>
</feature>
<dbReference type="Gene3D" id="2.30.30.30">
    <property type="match status" value="1"/>
</dbReference>
<feature type="compositionally biased region" description="Basic residues" evidence="6">
    <location>
        <begin position="211"/>
        <end position="224"/>
    </location>
</feature>
<dbReference type="SUPFAM" id="SSF50249">
    <property type="entry name" value="Nucleic acid-binding proteins"/>
    <property type="match status" value="1"/>
</dbReference>
<dbReference type="GO" id="GO:0002181">
    <property type="term" value="P:cytoplasmic translation"/>
    <property type="evidence" value="ECO:0007669"/>
    <property type="project" value="TreeGrafter"/>
</dbReference>
<dbReference type="Proteomes" id="UP000316253">
    <property type="component" value="Unassembled WGS sequence"/>
</dbReference>
<dbReference type="FunFam" id="2.30.30.30:FF:000001">
    <property type="entry name" value="50S ribosomal protein L2"/>
    <property type="match status" value="1"/>
</dbReference>
<dbReference type="PIRSF" id="PIRSF002158">
    <property type="entry name" value="Ribosomal_L2"/>
    <property type="match status" value="1"/>
</dbReference>
<keyword evidence="5" id="KW-0699">rRNA-binding</keyword>
<evidence type="ECO:0000256" key="6">
    <source>
        <dbReference type="SAM" id="MobiDB-lite"/>
    </source>
</evidence>
<dbReference type="InterPro" id="IPR012340">
    <property type="entry name" value="NA-bd_OB-fold"/>
</dbReference>
<feature type="compositionally biased region" description="Basic residues" evidence="6">
    <location>
        <begin position="255"/>
        <end position="264"/>
    </location>
</feature>
<dbReference type="GO" id="GO:0015934">
    <property type="term" value="C:large ribosomal subunit"/>
    <property type="evidence" value="ECO:0007669"/>
    <property type="project" value="InterPro"/>
</dbReference>
<dbReference type="EMBL" id="VMFD01000011">
    <property type="protein sequence ID" value="TSC66241.1"/>
    <property type="molecule type" value="Genomic_DNA"/>
</dbReference>
<accession>A0A554JD64</accession>
<sequence length="276" mass="30732">MALRIVKSTTSARRKMSYADFSVLTKKEPEKSLIEPLKRHAGRNNQGKLTVRHRGGGAKRMYRVLFALESRLGQTASVKALEYDPNRSAYLALIEYSDGLKGYIIAPEGLKVDDKVIADHTADTQLGNRIQLKNIPTGVMIHDIEMTPGRRSRAVRSAGTTATILAKEELYIQVRMPSGEVRRIHGDCFASIGPVSNPQHSTIRIAKAGRTRHLGKRPTVRGKAMHPAAHPHGGGEGHNPVGLRWSKTPWGKPAMGKKTRRNKRTSQFILRDRRKK</sequence>
<evidence type="ECO:0000313" key="9">
    <source>
        <dbReference type="EMBL" id="TSC66241.1"/>
    </source>
</evidence>
<dbReference type="NCBIfam" id="TIGR01171">
    <property type="entry name" value="rplB_bact"/>
    <property type="match status" value="1"/>
</dbReference>
<evidence type="ECO:0000256" key="1">
    <source>
        <dbReference type="ARBA" id="ARBA00005636"/>
    </source>
</evidence>